<feature type="compositionally biased region" description="Polar residues" evidence="1">
    <location>
        <begin position="42"/>
        <end position="62"/>
    </location>
</feature>
<name>A0ABD2A568_VESSQ</name>
<protein>
    <submittedName>
        <fullName evidence="2">Uncharacterized protein</fullName>
    </submittedName>
</protein>
<reference evidence="2 3" key="1">
    <citation type="journal article" date="2024" name="Ann. Entomol. Soc. Am.">
        <title>Genomic analyses of the southern and eastern yellowjacket wasps (Hymenoptera: Vespidae) reveal evolutionary signatures of social life.</title>
        <authorList>
            <person name="Catto M.A."/>
            <person name="Caine P.B."/>
            <person name="Orr S.E."/>
            <person name="Hunt B.G."/>
            <person name="Goodisman M.A.D."/>
        </authorList>
    </citation>
    <scope>NUCLEOTIDE SEQUENCE [LARGE SCALE GENOMIC DNA]</scope>
    <source>
        <strain evidence="2">233</strain>
        <tissue evidence="2">Head and thorax</tissue>
    </source>
</reference>
<sequence length="79" mass="8019">MPHSKPGLCARCEASAPPPGASQTEGSEKTLLPIGGIVSDANGPTLQHGMSSTQRVTSSSGASRVTVFQAHLPGKEHPS</sequence>
<gene>
    <name evidence="2" type="ORF">V1478_015461</name>
</gene>
<evidence type="ECO:0000313" key="2">
    <source>
        <dbReference type="EMBL" id="KAL2715763.1"/>
    </source>
</evidence>
<comment type="caution">
    <text evidence="2">The sequence shown here is derived from an EMBL/GenBank/DDBJ whole genome shotgun (WGS) entry which is preliminary data.</text>
</comment>
<proteinExistence type="predicted"/>
<accession>A0ABD2A568</accession>
<evidence type="ECO:0000256" key="1">
    <source>
        <dbReference type="SAM" id="MobiDB-lite"/>
    </source>
</evidence>
<dbReference type="Proteomes" id="UP001607302">
    <property type="component" value="Unassembled WGS sequence"/>
</dbReference>
<dbReference type="AlphaFoldDB" id="A0ABD2A568"/>
<dbReference type="EMBL" id="JAUDFV010000155">
    <property type="protein sequence ID" value="KAL2715763.1"/>
    <property type="molecule type" value="Genomic_DNA"/>
</dbReference>
<feature type="region of interest" description="Disordered" evidence="1">
    <location>
        <begin position="1"/>
        <end position="62"/>
    </location>
</feature>
<keyword evidence="3" id="KW-1185">Reference proteome</keyword>
<evidence type="ECO:0000313" key="3">
    <source>
        <dbReference type="Proteomes" id="UP001607302"/>
    </source>
</evidence>
<organism evidence="2 3">
    <name type="scientific">Vespula squamosa</name>
    <name type="common">Southern yellow jacket</name>
    <name type="synonym">Wasp</name>
    <dbReference type="NCBI Taxonomy" id="30214"/>
    <lineage>
        <taxon>Eukaryota</taxon>
        <taxon>Metazoa</taxon>
        <taxon>Ecdysozoa</taxon>
        <taxon>Arthropoda</taxon>
        <taxon>Hexapoda</taxon>
        <taxon>Insecta</taxon>
        <taxon>Pterygota</taxon>
        <taxon>Neoptera</taxon>
        <taxon>Endopterygota</taxon>
        <taxon>Hymenoptera</taxon>
        <taxon>Apocrita</taxon>
        <taxon>Aculeata</taxon>
        <taxon>Vespoidea</taxon>
        <taxon>Vespidae</taxon>
        <taxon>Vespinae</taxon>
        <taxon>Vespula</taxon>
    </lineage>
</organism>